<keyword evidence="3" id="KW-1185">Reference proteome</keyword>
<dbReference type="InterPro" id="IPR008862">
    <property type="entry name" value="Tcp11"/>
</dbReference>
<dbReference type="GeneTree" id="ENSGT00940000160792"/>
<dbReference type="GO" id="GO:0001669">
    <property type="term" value="C:acrosomal vesicle"/>
    <property type="evidence" value="ECO:0007669"/>
    <property type="project" value="TreeGrafter"/>
</dbReference>
<dbReference type="Proteomes" id="UP000472273">
    <property type="component" value="Unplaced"/>
</dbReference>
<evidence type="ECO:0000256" key="1">
    <source>
        <dbReference type="ARBA" id="ARBA00010954"/>
    </source>
</evidence>
<sequence>QHTMHVNIEFFIKRATFIQNQAKQADSQRIQTFLRHCLYPGGQNAKNLLQGLNPIQEEVLEIGQRFGSLIHHNRQVFGPYYSEILKKLLLPGEKSETGKVSS</sequence>
<dbReference type="PANTHER" id="PTHR12832">
    <property type="entry name" value="TESTIS-SPECIFIC PROTEIN PBS13 T-COMPLEX 11"/>
    <property type="match status" value="1"/>
</dbReference>
<evidence type="ECO:0000313" key="3">
    <source>
        <dbReference type="Proteomes" id="UP000472273"/>
    </source>
</evidence>
<dbReference type="Pfam" id="PF05794">
    <property type="entry name" value="Tcp11"/>
    <property type="match status" value="1"/>
</dbReference>
<accession>A0A670ZH13</accession>
<evidence type="ECO:0000313" key="2">
    <source>
        <dbReference type="Ensembl" id="ENSPTXP00000022045.1"/>
    </source>
</evidence>
<proteinExistence type="inferred from homology"/>
<dbReference type="PANTHER" id="PTHR12832:SF14">
    <property type="entry name" value="T-COMPLEX PROTEIN 11 HOMOLOG"/>
    <property type="match status" value="1"/>
</dbReference>
<reference evidence="2" key="1">
    <citation type="submission" date="2025-08" db="UniProtKB">
        <authorList>
            <consortium name="Ensembl"/>
        </authorList>
    </citation>
    <scope>IDENTIFICATION</scope>
</reference>
<organism evidence="2 3">
    <name type="scientific">Pseudonaja textilis</name>
    <name type="common">Eastern brown snake</name>
    <dbReference type="NCBI Taxonomy" id="8673"/>
    <lineage>
        <taxon>Eukaryota</taxon>
        <taxon>Metazoa</taxon>
        <taxon>Chordata</taxon>
        <taxon>Craniata</taxon>
        <taxon>Vertebrata</taxon>
        <taxon>Euteleostomi</taxon>
        <taxon>Lepidosauria</taxon>
        <taxon>Squamata</taxon>
        <taxon>Bifurcata</taxon>
        <taxon>Unidentata</taxon>
        <taxon>Episquamata</taxon>
        <taxon>Toxicofera</taxon>
        <taxon>Serpentes</taxon>
        <taxon>Colubroidea</taxon>
        <taxon>Elapidae</taxon>
        <taxon>Hydrophiinae</taxon>
        <taxon>Pseudonaja</taxon>
    </lineage>
</organism>
<comment type="similarity">
    <text evidence="1">Belongs to the TCP11 family.</text>
</comment>
<dbReference type="Ensembl" id="ENSPTXT00000022722.1">
    <property type="protein sequence ID" value="ENSPTXP00000022045.1"/>
    <property type="gene ID" value="ENSPTXG00000015256.1"/>
</dbReference>
<dbReference type="GO" id="GO:0036126">
    <property type="term" value="C:sperm flagellum"/>
    <property type="evidence" value="ECO:0007669"/>
    <property type="project" value="TreeGrafter"/>
</dbReference>
<name>A0A670ZH13_PSETE</name>
<protein>
    <submittedName>
        <fullName evidence="2">Uncharacterized protein</fullName>
    </submittedName>
</protein>
<dbReference type="GO" id="GO:0010737">
    <property type="term" value="P:protein kinase A signaling"/>
    <property type="evidence" value="ECO:0007669"/>
    <property type="project" value="TreeGrafter"/>
</dbReference>
<dbReference type="GO" id="GO:1902490">
    <property type="term" value="P:regulation of sperm capacitation"/>
    <property type="evidence" value="ECO:0007669"/>
    <property type="project" value="TreeGrafter"/>
</dbReference>
<dbReference type="OMA" id="HVNIEFF"/>
<reference evidence="2" key="2">
    <citation type="submission" date="2025-09" db="UniProtKB">
        <authorList>
            <consortium name="Ensembl"/>
        </authorList>
    </citation>
    <scope>IDENTIFICATION</scope>
</reference>
<dbReference type="AlphaFoldDB" id="A0A670ZH13"/>